<dbReference type="RefSeq" id="WP_078813270.1">
    <property type="nucleotide sequence ID" value="NZ_FUYE01000005.1"/>
</dbReference>
<keyword evidence="2" id="KW-0472">Membrane</keyword>
<evidence type="ECO:0000313" key="3">
    <source>
        <dbReference type="EMBL" id="SKA93269.1"/>
    </source>
</evidence>
<evidence type="ECO:0000256" key="1">
    <source>
        <dbReference type="SAM" id="MobiDB-lite"/>
    </source>
</evidence>
<accession>A0A1T4XUL8</accession>
<keyword evidence="2" id="KW-1133">Transmembrane helix</keyword>
<dbReference type="Proteomes" id="UP000190774">
    <property type="component" value="Unassembled WGS sequence"/>
</dbReference>
<keyword evidence="2" id="KW-0812">Transmembrane</keyword>
<feature type="transmembrane region" description="Helical" evidence="2">
    <location>
        <begin position="20"/>
        <end position="41"/>
    </location>
</feature>
<keyword evidence="4" id="KW-1185">Reference proteome</keyword>
<gene>
    <name evidence="3" type="ORF">SAMN02745166_02064</name>
</gene>
<proteinExistence type="predicted"/>
<evidence type="ECO:0000313" key="4">
    <source>
        <dbReference type="Proteomes" id="UP000190774"/>
    </source>
</evidence>
<evidence type="ECO:0000256" key="2">
    <source>
        <dbReference type="SAM" id="Phobius"/>
    </source>
</evidence>
<feature type="region of interest" description="Disordered" evidence="1">
    <location>
        <begin position="167"/>
        <end position="193"/>
    </location>
</feature>
<sequence>MIRPKVTPTWKLERFGRRLLISIGLIVLGLILTVAGLHISLLRRTPPSPVMTDTQIEFLKLSPWPLFCAARRYEELPQTHILRQLPRYQAIALLSFHFRLAPEAYAKTLARHVPFRIKHGHSDCAAGLEKAAQLHFKSSVADIPMDGFKRLIRYAEKPMKFPLVTSSHTTLSEDEKREMRRNDDALTEAAFDP</sequence>
<dbReference type="AlphaFoldDB" id="A0A1T4XUL8"/>
<feature type="compositionally biased region" description="Basic and acidic residues" evidence="1">
    <location>
        <begin position="171"/>
        <end position="184"/>
    </location>
</feature>
<name>A0A1T4XUL8_9BACT</name>
<reference evidence="4" key="1">
    <citation type="submission" date="2017-02" db="EMBL/GenBank/DDBJ databases">
        <authorList>
            <person name="Varghese N."/>
            <person name="Submissions S."/>
        </authorList>
    </citation>
    <scope>NUCLEOTIDE SEQUENCE [LARGE SCALE GENOMIC DNA]</scope>
    <source>
        <strain evidence="4">ATCC 700200</strain>
    </source>
</reference>
<dbReference type="EMBL" id="FUYE01000005">
    <property type="protein sequence ID" value="SKA93269.1"/>
    <property type="molecule type" value="Genomic_DNA"/>
</dbReference>
<organism evidence="3 4">
    <name type="scientific">Prosthecobacter debontii</name>
    <dbReference type="NCBI Taxonomy" id="48467"/>
    <lineage>
        <taxon>Bacteria</taxon>
        <taxon>Pseudomonadati</taxon>
        <taxon>Verrucomicrobiota</taxon>
        <taxon>Verrucomicrobiia</taxon>
        <taxon>Verrucomicrobiales</taxon>
        <taxon>Verrucomicrobiaceae</taxon>
        <taxon>Prosthecobacter</taxon>
    </lineage>
</organism>
<protein>
    <submittedName>
        <fullName evidence="3">Uncharacterized protein</fullName>
    </submittedName>
</protein>